<reference evidence="2" key="1">
    <citation type="submission" date="2012-11" db="EMBL/GenBank/DDBJ databases">
        <authorList>
            <person name="Lucero-Rivera Y.E."/>
            <person name="Tovar-Ramirez D."/>
        </authorList>
    </citation>
    <scope>NUCLEOTIDE SEQUENCE [LARGE SCALE GENOMIC DNA]</scope>
    <source>
        <strain evidence="2">Araruama</strain>
    </source>
</reference>
<dbReference type="Proteomes" id="UP000189670">
    <property type="component" value="Unassembled WGS sequence"/>
</dbReference>
<name>A0A1V1P9V3_9BACT</name>
<sequence length="105" mass="12643">MATRNIKHGNDFFKYLEKSNPEISIEITYWDLWIAILLKKQFDNKWDDLINHLYNNHSYYDRVNFESMVAHINYLRDVLFRNNLNSIDILSGVDDDLFKKQGIKD</sequence>
<protein>
    <submittedName>
        <fullName evidence="1">Uncharacterized protein</fullName>
    </submittedName>
</protein>
<gene>
    <name evidence="1" type="ORF">OMM_08035</name>
</gene>
<comment type="caution">
    <text evidence="1">The sequence shown here is derived from an EMBL/GenBank/DDBJ whole genome shotgun (WGS) entry which is preliminary data.</text>
</comment>
<dbReference type="AlphaFoldDB" id="A0A1V1P9V3"/>
<dbReference type="EMBL" id="ATBP01000252">
    <property type="protein sequence ID" value="ETR71568.1"/>
    <property type="molecule type" value="Genomic_DNA"/>
</dbReference>
<evidence type="ECO:0000313" key="2">
    <source>
        <dbReference type="Proteomes" id="UP000189670"/>
    </source>
</evidence>
<evidence type="ECO:0000313" key="1">
    <source>
        <dbReference type="EMBL" id="ETR71568.1"/>
    </source>
</evidence>
<accession>A0A1V1P9V3</accession>
<proteinExistence type="predicted"/>
<organism evidence="1 2">
    <name type="scientific">Candidatus Magnetoglobus multicellularis str. Araruama</name>
    <dbReference type="NCBI Taxonomy" id="890399"/>
    <lineage>
        <taxon>Bacteria</taxon>
        <taxon>Pseudomonadati</taxon>
        <taxon>Thermodesulfobacteriota</taxon>
        <taxon>Desulfobacteria</taxon>
        <taxon>Desulfobacterales</taxon>
        <taxon>Desulfobacteraceae</taxon>
        <taxon>Candidatus Magnetoglobus</taxon>
    </lineage>
</organism>